<dbReference type="PIRSF" id="PIRSF036990">
    <property type="entry name" value="UCP036990_CBS_BON"/>
    <property type="match status" value="1"/>
</dbReference>
<proteinExistence type="predicted"/>
<dbReference type="RefSeq" id="WP_203786436.1">
    <property type="nucleotide sequence ID" value="NZ_BOMV01000073.1"/>
</dbReference>
<evidence type="ECO:0000313" key="5">
    <source>
        <dbReference type="EMBL" id="GIE99437.1"/>
    </source>
</evidence>
<keyword evidence="1 2" id="KW-0129">CBS domain</keyword>
<dbReference type="PANTHER" id="PTHR43080">
    <property type="entry name" value="CBS DOMAIN-CONTAINING PROTEIN CBSX3, MITOCHONDRIAL"/>
    <property type="match status" value="1"/>
</dbReference>
<feature type="domain" description="CBS" evidence="4">
    <location>
        <begin position="10"/>
        <end position="70"/>
    </location>
</feature>
<dbReference type="Proteomes" id="UP000636960">
    <property type="component" value="Unassembled WGS sequence"/>
</dbReference>
<organism evidence="5 6">
    <name type="scientific">Paractinoplanes rishiriensis</name>
    <dbReference type="NCBI Taxonomy" id="1050105"/>
    <lineage>
        <taxon>Bacteria</taxon>
        <taxon>Bacillati</taxon>
        <taxon>Actinomycetota</taxon>
        <taxon>Actinomycetes</taxon>
        <taxon>Micromonosporales</taxon>
        <taxon>Micromonosporaceae</taxon>
        <taxon>Paractinoplanes</taxon>
    </lineage>
</organism>
<name>A0A919K511_9ACTN</name>
<dbReference type="CDD" id="cd04586">
    <property type="entry name" value="CBS_pair_BON_assoc"/>
    <property type="match status" value="1"/>
</dbReference>
<dbReference type="Pfam" id="PF04972">
    <property type="entry name" value="BON"/>
    <property type="match status" value="1"/>
</dbReference>
<dbReference type="InterPro" id="IPR046342">
    <property type="entry name" value="CBS_dom_sf"/>
</dbReference>
<evidence type="ECO:0000313" key="6">
    <source>
        <dbReference type="Proteomes" id="UP000636960"/>
    </source>
</evidence>
<feature type="domain" description="CBS" evidence="4">
    <location>
        <begin position="95"/>
        <end position="152"/>
    </location>
</feature>
<dbReference type="PROSITE" id="PS51371">
    <property type="entry name" value="CBS"/>
    <property type="match status" value="2"/>
</dbReference>
<comment type="caution">
    <text evidence="5">The sequence shown here is derived from an EMBL/GenBank/DDBJ whole genome shotgun (WGS) entry which is preliminary data.</text>
</comment>
<evidence type="ECO:0008006" key="7">
    <source>
        <dbReference type="Google" id="ProtNLM"/>
    </source>
</evidence>
<dbReference type="InterPro" id="IPR000644">
    <property type="entry name" value="CBS_dom"/>
</dbReference>
<dbReference type="PANTHER" id="PTHR43080:SF29">
    <property type="entry name" value="OS02G0818000 PROTEIN"/>
    <property type="match status" value="1"/>
</dbReference>
<dbReference type="AlphaFoldDB" id="A0A919K511"/>
<dbReference type="SUPFAM" id="SSF54631">
    <property type="entry name" value="CBS-domain pair"/>
    <property type="match status" value="1"/>
</dbReference>
<dbReference type="Gene3D" id="3.10.580.10">
    <property type="entry name" value="CBS-domain"/>
    <property type="match status" value="1"/>
</dbReference>
<dbReference type="InterPro" id="IPR051257">
    <property type="entry name" value="Diverse_CBS-Domain"/>
</dbReference>
<dbReference type="Pfam" id="PF00571">
    <property type="entry name" value="CBS"/>
    <property type="match status" value="2"/>
</dbReference>
<gene>
    <name evidence="5" type="ORF">Ari01nite_69020</name>
</gene>
<reference evidence="5" key="1">
    <citation type="submission" date="2021-01" db="EMBL/GenBank/DDBJ databases">
        <title>Whole genome shotgun sequence of Actinoplanes rishiriensis NBRC 108556.</title>
        <authorList>
            <person name="Komaki H."/>
            <person name="Tamura T."/>
        </authorList>
    </citation>
    <scope>NUCLEOTIDE SEQUENCE</scope>
    <source>
        <strain evidence="5">NBRC 108556</strain>
    </source>
</reference>
<dbReference type="EMBL" id="BOMV01000073">
    <property type="protein sequence ID" value="GIE99437.1"/>
    <property type="molecule type" value="Genomic_DNA"/>
</dbReference>
<keyword evidence="6" id="KW-1185">Reference proteome</keyword>
<evidence type="ECO:0000256" key="1">
    <source>
        <dbReference type="ARBA" id="ARBA00023122"/>
    </source>
</evidence>
<sequence length="242" mass="26516">MKQWTVQDVMTREVISVPPSASYRDVVDRLIEHRVSAVPVTGTEGQVLGIVSEADLLHKVEAVGEPQRPRIVRALRRSAEIREIKEHATTAADLMTAPAITVGPEVSVVSAARRLEDEKVKRMPVVGADGCLLGIVSRRDLLRIHTRTDDDIRADVADNVLRRTLWIDPDAVTVGVDDGTVTLHGQVETRSLARLAVDLVGEVAGVVTVVDQLTWQFDDSELARSRGYQFGTPEHLLRPGGD</sequence>
<feature type="domain" description="BON" evidence="3">
    <location>
        <begin position="149"/>
        <end position="217"/>
    </location>
</feature>
<dbReference type="SMART" id="SM00116">
    <property type="entry name" value="CBS"/>
    <property type="match status" value="2"/>
</dbReference>
<dbReference type="InterPro" id="IPR017080">
    <property type="entry name" value="UCP036990_CBS_BON"/>
</dbReference>
<dbReference type="Gene3D" id="3.30.1340.30">
    <property type="match status" value="1"/>
</dbReference>
<evidence type="ECO:0000259" key="3">
    <source>
        <dbReference type="PROSITE" id="PS50914"/>
    </source>
</evidence>
<dbReference type="PROSITE" id="PS50914">
    <property type="entry name" value="BON"/>
    <property type="match status" value="1"/>
</dbReference>
<evidence type="ECO:0000259" key="4">
    <source>
        <dbReference type="PROSITE" id="PS51371"/>
    </source>
</evidence>
<dbReference type="InterPro" id="IPR007055">
    <property type="entry name" value="BON_dom"/>
</dbReference>
<accession>A0A919K511</accession>
<evidence type="ECO:0000256" key="2">
    <source>
        <dbReference type="PROSITE-ProRule" id="PRU00703"/>
    </source>
</evidence>
<protein>
    <recommendedName>
        <fullName evidence="7">CBS domain-containing protein</fullName>
    </recommendedName>
</protein>
<dbReference type="CDD" id="cd02205">
    <property type="entry name" value="CBS_pair_SF"/>
    <property type="match status" value="1"/>
</dbReference>